<evidence type="ECO:0000256" key="1">
    <source>
        <dbReference type="SAM" id="Coils"/>
    </source>
</evidence>
<reference evidence="3" key="1">
    <citation type="submission" date="2022-11" db="UniProtKB">
        <authorList>
            <consortium name="WormBaseParasite"/>
        </authorList>
    </citation>
    <scope>IDENTIFICATION</scope>
</reference>
<accession>A0A915CRZ4</accession>
<feature type="coiled-coil region" evidence="1">
    <location>
        <begin position="29"/>
        <end position="81"/>
    </location>
</feature>
<sequence length="108" mass="12540">MGYTFVFRYLLDACKRKTLSNSCCGRSGEKKLEEQRNQKKKLIEAANTEMKVKVAELDKKKAELEKKKAKVDEFIKAEKNERDVYIKRKKAEIDSIRAIPDNQITLGQ</sequence>
<evidence type="ECO:0000313" key="2">
    <source>
        <dbReference type="Proteomes" id="UP000887574"/>
    </source>
</evidence>
<dbReference type="WBParaSite" id="jg11847">
    <property type="protein sequence ID" value="jg11847"/>
    <property type="gene ID" value="jg11847"/>
</dbReference>
<evidence type="ECO:0000313" key="3">
    <source>
        <dbReference type="WBParaSite" id="jg11847"/>
    </source>
</evidence>
<name>A0A915CRZ4_9BILA</name>
<dbReference type="Proteomes" id="UP000887574">
    <property type="component" value="Unplaced"/>
</dbReference>
<keyword evidence="2" id="KW-1185">Reference proteome</keyword>
<protein>
    <submittedName>
        <fullName evidence="3">Uncharacterized protein</fullName>
    </submittedName>
</protein>
<dbReference type="AlphaFoldDB" id="A0A915CRZ4"/>
<proteinExistence type="predicted"/>
<organism evidence="2 3">
    <name type="scientific">Ditylenchus dipsaci</name>
    <dbReference type="NCBI Taxonomy" id="166011"/>
    <lineage>
        <taxon>Eukaryota</taxon>
        <taxon>Metazoa</taxon>
        <taxon>Ecdysozoa</taxon>
        <taxon>Nematoda</taxon>
        <taxon>Chromadorea</taxon>
        <taxon>Rhabditida</taxon>
        <taxon>Tylenchina</taxon>
        <taxon>Tylenchomorpha</taxon>
        <taxon>Sphaerularioidea</taxon>
        <taxon>Anguinidae</taxon>
        <taxon>Anguininae</taxon>
        <taxon>Ditylenchus</taxon>
    </lineage>
</organism>
<keyword evidence="1" id="KW-0175">Coiled coil</keyword>